<gene>
    <name evidence="9" type="ORF">PVAP13_2NG524603</name>
</gene>
<dbReference type="EMBL" id="CM029040">
    <property type="protein sequence ID" value="KAG2637509.1"/>
    <property type="molecule type" value="Genomic_DNA"/>
</dbReference>
<evidence type="ECO:0000256" key="7">
    <source>
        <dbReference type="ARBA" id="ARBA00023242"/>
    </source>
</evidence>
<feature type="domain" description="Prp18" evidence="8">
    <location>
        <begin position="3"/>
        <end position="124"/>
    </location>
</feature>
<dbReference type="Pfam" id="PF02840">
    <property type="entry name" value="Prp18"/>
    <property type="match status" value="1"/>
</dbReference>
<comment type="subcellular location">
    <subcellularLocation>
        <location evidence="1">Nucleus</location>
    </subcellularLocation>
</comment>
<evidence type="ECO:0000256" key="3">
    <source>
        <dbReference type="ARBA" id="ARBA00018242"/>
    </source>
</evidence>
<keyword evidence="6" id="KW-0508">mRNA splicing</keyword>
<comment type="caution">
    <text evidence="9">The sequence shown here is derived from an EMBL/GenBank/DDBJ whole genome shotgun (WGS) entry which is preliminary data.</text>
</comment>
<dbReference type="GO" id="GO:0000350">
    <property type="term" value="P:generation of catalytic spliceosome for second transesterification step"/>
    <property type="evidence" value="ECO:0007669"/>
    <property type="project" value="TreeGrafter"/>
</dbReference>
<evidence type="ECO:0000256" key="1">
    <source>
        <dbReference type="ARBA" id="ARBA00004123"/>
    </source>
</evidence>
<dbReference type="GO" id="GO:0071021">
    <property type="term" value="C:U2-type post-spliceosomal complex"/>
    <property type="evidence" value="ECO:0007669"/>
    <property type="project" value="TreeGrafter"/>
</dbReference>
<dbReference type="GO" id="GO:0005682">
    <property type="term" value="C:U5 snRNP"/>
    <property type="evidence" value="ECO:0007669"/>
    <property type="project" value="TreeGrafter"/>
</dbReference>
<evidence type="ECO:0000256" key="5">
    <source>
        <dbReference type="ARBA" id="ARBA00022728"/>
    </source>
</evidence>
<dbReference type="AlphaFoldDB" id="A0A8T0W1Y4"/>
<keyword evidence="10" id="KW-1185">Reference proteome</keyword>
<keyword evidence="4" id="KW-0507">mRNA processing</keyword>
<organism evidence="9 10">
    <name type="scientific">Panicum virgatum</name>
    <name type="common">Blackwell switchgrass</name>
    <dbReference type="NCBI Taxonomy" id="38727"/>
    <lineage>
        <taxon>Eukaryota</taxon>
        <taxon>Viridiplantae</taxon>
        <taxon>Streptophyta</taxon>
        <taxon>Embryophyta</taxon>
        <taxon>Tracheophyta</taxon>
        <taxon>Spermatophyta</taxon>
        <taxon>Magnoliopsida</taxon>
        <taxon>Liliopsida</taxon>
        <taxon>Poales</taxon>
        <taxon>Poaceae</taxon>
        <taxon>PACMAD clade</taxon>
        <taxon>Panicoideae</taxon>
        <taxon>Panicodae</taxon>
        <taxon>Paniceae</taxon>
        <taxon>Panicinae</taxon>
        <taxon>Panicum</taxon>
        <taxon>Panicum sect. Hiantes</taxon>
    </lineage>
</organism>
<evidence type="ECO:0000256" key="4">
    <source>
        <dbReference type="ARBA" id="ARBA00022664"/>
    </source>
</evidence>
<comment type="similarity">
    <text evidence="2">Belongs to the PRP18 family.</text>
</comment>
<evidence type="ECO:0000256" key="6">
    <source>
        <dbReference type="ARBA" id="ARBA00023187"/>
    </source>
</evidence>
<evidence type="ECO:0000259" key="8">
    <source>
        <dbReference type="Pfam" id="PF02840"/>
    </source>
</evidence>
<evidence type="ECO:0000313" key="9">
    <source>
        <dbReference type="EMBL" id="KAG2637509.1"/>
    </source>
</evidence>
<dbReference type="PANTHER" id="PTHR13007:SF19">
    <property type="entry name" value="PRE-MRNA-SPLICING FACTOR 18"/>
    <property type="match status" value="1"/>
</dbReference>
<dbReference type="PANTHER" id="PTHR13007">
    <property type="entry name" value="PRE-MRNA SPLICING FACTOR-RELATED"/>
    <property type="match status" value="1"/>
</dbReference>
<dbReference type="InterPro" id="IPR004098">
    <property type="entry name" value="Prp18"/>
</dbReference>
<dbReference type="GO" id="GO:0046540">
    <property type="term" value="C:U4/U6 x U5 tri-snRNP complex"/>
    <property type="evidence" value="ECO:0007669"/>
    <property type="project" value="TreeGrafter"/>
</dbReference>
<evidence type="ECO:0000313" key="10">
    <source>
        <dbReference type="Proteomes" id="UP000823388"/>
    </source>
</evidence>
<proteinExistence type="inferred from homology"/>
<dbReference type="Gene3D" id="1.20.940.10">
    <property type="entry name" value="Functional domain of the splicing factor Prp18"/>
    <property type="match status" value="1"/>
</dbReference>
<sequence>MPEMEKRTAIGKWEVERFNQSARCLGTLFEFCRKKILPDDIRQALLDIVECCIRHDHLLAMERYIKLAIGNDPWPIEVTMVGIHERSAREKISANRVAHIMNDETTHQCLRSIKRLITLYEPRYLTQSHNPEN</sequence>
<name>A0A8T0W1Y4_PANVG</name>
<accession>A0A8T0W1Y4</accession>
<protein>
    <recommendedName>
        <fullName evidence="3">Pre-mRNA-splicing factor 18</fullName>
    </recommendedName>
</protein>
<dbReference type="SUPFAM" id="SSF47938">
    <property type="entry name" value="Functional domain of the splicing factor Prp18"/>
    <property type="match status" value="1"/>
</dbReference>
<dbReference type="Proteomes" id="UP000823388">
    <property type="component" value="Chromosome 2N"/>
</dbReference>
<keyword evidence="5" id="KW-0747">Spliceosome</keyword>
<evidence type="ECO:0000256" key="2">
    <source>
        <dbReference type="ARBA" id="ARBA00008137"/>
    </source>
</evidence>
<dbReference type="InterPro" id="IPR039979">
    <property type="entry name" value="PRPF18"/>
</dbReference>
<reference evidence="9" key="1">
    <citation type="submission" date="2020-05" db="EMBL/GenBank/DDBJ databases">
        <title>WGS assembly of Panicum virgatum.</title>
        <authorList>
            <person name="Lovell J.T."/>
            <person name="Jenkins J."/>
            <person name="Shu S."/>
            <person name="Juenger T.E."/>
            <person name="Schmutz J."/>
        </authorList>
    </citation>
    <scope>NUCLEOTIDE SEQUENCE</scope>
    <source>
        <strain evidence="9">AP13</strain>
    </source>
</reference>
<keyword evidence="7" id="KW-0539">Nucleus</keyword>